<dbReference type="EMBL" id="OOGT01000292">
    <property type="protein sequence ID" value="SPL72427.1"/>
    <property type="molecule type" value="Genomic_DNA"/>
</dbReference>
<protein>
    <submittedName>
        <fullName evidence="1">Uncharacterized protein</fullName>
    </submittedName>
</protein>
<name>A0A2U3N410_9GAMM</name>
<proteinExistence type="predicted"/>
<keyword evidence="2" id="KW-1185">Reference proteome</keyword>
<dbReference type="AlphaFoldDB" id="A0A2U3N410"/>
<organism evidence="1 2">
    <name type="scientific">Acinetobacter stercoris</name>
    <dbReference type="NCBI Taxonomy" id="2126983"/>
    <lineage>
        <taxon>Bacteria</taxon>
        <taxon>Pseudomonadati</taxon>
        <taxon>Pseudomonadota</taxon>
        <taxon>Gammaproteobacteria</taxon>
        <taxon>Moraxellales</taxon>
        <taxon>Moraxellaceae</taxon>
        <taxon>Acinetobacter</taxon>
    </lineage>
</organism>
<dbReference type="RefSeq" id="WP_121975817.1">
    <property type="nucleotide sequence ID" value="NZ_OOGT01000292.1"/>
</dbReference>
<sequence length="64" mass="7512">MKKVITTSFMILSIFGVGYVAYLDSEQQKKQEIDRIVQEAQNTSNEMHRGQEYKNNFLKLNQNI</sequence>
<reference evidence="2" key="1">
    <citation type="submission" date="2018-03" db="EMBL/GenBank/DDBJ databases">
        <authorList>
            <person name="Blom J."/>
        </authorList>
    </citation>
    <scope>NUCLEOTIDE SEQUENCE [LARGE SCALE GENOMIC DNA]</scope>
    <source>
        <strain evidence="2">KPC-SM-21</strain>
    </source>
</reference>
<dbReference type="Proteomes" id="UP000245974">
    <property type="component" value="Unassembled WGS sequence"/>
</dbReference>
<gene>
    <name evidence="1" type="ORF">KPC_3605</name>
</gene>
<accession>A0A2U3N410</accession>
<dbReference type="InParanoid" id="A0A2U3N410"/>
<evidence type="ECO:0000313" key="2">
    <source>
        <dbReference type="Proteomes" id="UP000245974"/>
    </source>
</evidence>
<dbReference type="OrthoDB" id="6711992at2"/>
<evidence type="ECO:0000313" key="1">
    <source>
        <dbReference type="EMBL" id="SPL72427.1"/>
    </source>
</evidence>